<sequence>MPQQTVPLELKESVPDMIKKLADRNQAIADSIAEGRDEQPEKPKNTLASQILMKMLGGG</sequence>
<reference evidence="3 4" key="2">
    <citation type="submission" date="2017-05" db="EMBL/GenBank/DDBJ databases">
        <authorList>
            <person name="Lin X.B."/>
            <person name="Stothard P."/>
            <person name="Tasseva G."/>
            <person name="Walter J."/>
        </authorList>
    </citation>
    <scope>NUCLEOTIDE SEQUENCE [LARGE SCALE GENOMIC DNA]</scope>
    <source>
        <strain evidence="3">103v</strain>
        <strain evidence="1 4">105n</strain>
    </source>
</reference>
<dbReference type="EMBL" id="NGPX01000022">
    <property type="protein sequence ID" value="OYS93903.1"/>
    <property type="molecule type" value="Genomic_DNA"/>
</dbReference>
<dbReference type="Proteomes" id="UP000216122">
    <property type="component" value="Unassembled WGS sequence"/>
</dbReference>
<comment type="caution">
    <text evidence="2">The sequence shown here is derived from an EMBL/GenBank/DDBJ whole genome shotgun (WGS) entry which is preliminary data.</text>
</comment>
<dbReference type="Proteomes" id="UP000216681">
    <property type="component" value="Unassembled WGS sequence"/>
</dbReference>
<reference evidence="2" key="1">
    <citation type="submission" date="2017-05" db="EMBL/GenBank/DDBJ databases">
        <authorList>
            <person name="Song R."/>
            <person name="Chenine A.L."/>
            <person name="Ruprecht R.M."/>
        </authorList>
    </citation>
    <scope>NUCLEOTIDE SEQUENCE [LARGE SCALE GENOMIC DNA]</scope>
    <source>
        <strain evidence="2">103v</strain>
    </source>
</reference>
<gene>
    <name evidence="1" type="ORF">CBG15_05355</name>
    <name evidence="2" type="ORF">CBG21_02795</name>
</gene>
<dbReference type="AlphaFoldDB" id="A0A256VMP9"/>
<reference evidence="3 4" key="3">
    <citation type="submission" date="2017-09" db="EMBL/GenBank/DDBJ databases">
        <title>Tripartite evolution among Lactobacillus johnsonii, Lactobacillus taiwanensis, Lactobacillus reuteri and their rodent host.</title>
        <authorList>
            <person name="Wang T."/>
            <person name="Knowles S."/>
            <person name="Cheng C."/>
        </authorList>
    </citation>
    <scope>NUCLEOTIDE SEQUENCE [LARGE SCALE GENOMIC DNA]</scope>
    <source>
        <strain evidence="2 3">103v</strain>
        <strain evidence="1 4">105n</strain>
    </source>
</reference>
<organism evidence="2 3">
    <name type="scientific">Limosilactobacillus reuteri</name>
    <name type="common">Lactobacillus reuteri</name>
    <dbReference type="NCBI Taxonomy" id="1598"/>
    <lineage>
        <taxon>Bacteria</taxon>
        <taxon>Bacillati</taxon>
        <taxon>Bacillota</taxon>
        <taxon>Bacilli</taxon>
        <taxon>Lactobacillales</taxon>
        <taxon>Lactobacillaceae</taxon>
        <taxon>Limosilactobacillus</taxon>
    </lineage>
</organism>
<dbReference type="EMBL" id="NGQC01000021">
    <property type="protein sequence ID" value="OYT04490.1"/>
    <property type="molecule type" value="Genomic_DNA"/>
</dbReference>
<proteinExistence type="predicted"/>
<name>A0A256VMP9_LIMRT</name>
<evidence type="ECO:0000313" key="2">
    <source>
        <dbReference type="EMBL" id="OYT04490.1"/>
    </source>
</evidence>
<evidence type="ECO:0000313" key="4">
    <source>
        <dbReference type="Proteomes" id="UP000216681"/>
    </source>
</evidence>
<evidence type="ECO:0000313" key="3">
    <source>
        <dbReference type="Proteomes" id="UP000216122"/>
    </source>
</evidence>
<evidence type="ECO:0000313" key="1">
    <source>
        <dbReference type="EMBL" id="OYS93903.1"/>
    </source>
</evidence>
<accession>A0A256VMP9</accession>
<protein>
    <submittedName>
        <fullName evidence="2">Uncharacterized protein</fullName>
    </submittedName>
</protein>